<dbReference type="InterPro" id="IPR050600">
    <property type="entry name" value="SETD3_SETD6_MTase"/>
</dbReference>
<organism evidence="2 3">
    <name type="scientific">Galdieria yellowstonensis</name>
    <dbReference type="NCBI Taxonomy" id="3028027"/>
    <lineage>
        <taxon>Eukaryota</taxon>
        <taxon>Rhodophyta</taxon>
        <taxon>Bangiophyceae</taxon>
        <taxon>Galdieriales</taxon>
        <taxon>Galdieriaceae</taxon>
        <taxon>Galdieria</taxon>
    </lineage>
</organism>
<protein>
    <recommendedName>
        <fullName evidence="1">SET domain-containing protein</fullName>
    </recommendedName>
</protein>
<feature type="domain" description="SET" evidence="1">
    <location>
        <begin position="38"/>
        <end position="256"/>
    </location>
</feature>
<accession>A0AAV9IJB9</accession>
<dbReference type="InterPro" id="IPR046341">
    <property type="entry name" value="SET_dom_sf"/>
</dbReference>
<evidence type="ECO:0000313" key="3">
    <source>
        <dbReference type="Proteomes" id="UP001300502"/>
    </source>
</evidence>
<evidence type="ECO:0000313" key="2">
    <source>
        <dbReference type="EMBL" id="KAK4527547.1"/>
    </source>
</evidence>
<reference evidence="2 3" key="1">
    <citation type="submission" date="2022-07" db="EMBL/GenBank/DDBJ databases">
        <title>Genome-wide signatures of adaptation to extreme environments.</title>
        <authorList>
            <person name="Cho C.H."/>
            <person name="Yoon H.S."/>
        </authorList>
    </citation>
    <scope>NUCLEOTIDE SEQUENCE [LARGE SCALE GENOMIC DNA]</scope>
    <source>
        <strain evidence="2 3">108.79 E11</strain>
    </source>
</reference>
<evidence type="ECO:0000259" key="1">
    <source>
        <dbReference type="PROSITE" id="PS50280"/>
    </source>
</evidence>
<gene>
    <name evidence="2" type="ORF">GAYE_SCF41G5470</name>
</gene>
<dbReference type="EMBL" id="JANCYU010000053">
    <property type="protein sequence ID" value="KAK4527547.1"/>
    <property type="molecule type" value="Genomic_DNA"/>
</dbReference>
<dbReference type="GO" id="GO:0016279">
    <property type="term" value="F:protein-lysine N-methyltransferase activity"/>
    <property type="evidence" value="ECO:0007669"/>
    <property type="project" value="TreeGrafter"/>
</dbReference>
<dbReference type="PANTHER" id="PTHR13271">
    <property type="entry name" value="UNCHARACTERIZED PUTATIVE METHYLTRANSFERASE"/>
    <property type="match status" value="1"/>
</dbReference>
<sequence>MCGPRRRRKRNAAMETANARWSRFHRWLESQQVTSWKKHLSLERYENGYRTFHAKEFIAKGTALLEIPGHLLITGNKAAKWLEKNEWIRAEEIARIPGIMLISMYLFVLSKQTDSFWKPYLDVLPASYDLLFLFRDELLLSYVTEADIMQKVQATRHSLRDIFQRYLARRWNYDSRAKWNALFKEFVRYYCAVVSRICFLPGDIAGALVPLGDMFNHEAVSSPLEHRYVGWESGKGYVFRAHRNFHVGAEVFVSYGACSNTELALWYGFTLKENPWDSLSFYVHELDKDILLSELVTLDRQGFSLNILRALCKDDSCKEAQDVDTLICATDRAKLYEICLLLESRENKVVAALDNRNLMEREPTRVVLLQSWALSRMQVVNIAKHMYLW</sequence>
<dbReference type="PROSITE" id="PS50280">
    <property type="entry name" value="SET"/>
    <property type="match status" value="1"/>
</dbReference>
<dbReference type="InterPro" id="IPR001214">
    <property type="entry name" value="SET_dom"/>
</dbReference>
<dbReference type="Gene3D" id="3.90.1410.10">
    <property type="entry name" value="set domain protein methyltransferase, domain 1"/>
    <property type="match status" value="1"/>
</dbReference>
<proteinExistence type="predicted"/>
<name>A0AAV9IJB9_9RHOD</name>
<dbReference type="PANTHER" id="PTHR13271:SF137">
    <property type="entry name" value="SET DOMAIN-CONTAINING PROTEIN"/>
    <property type="match status" value="1"/>
</dbReference>
<dbReference type="CDD" id="cd10527">
    <property type="entry name" value="SET_LSMT"/>
    <property type="match status" value="1"/>
</dbReference>
<dbReference type="AlphaFoldDB" id="A0AAV9IJB9"/>
<dbReference type="Pfam" id="PF00856">
    <property type="entry name" value="SET"/>
    <property type="match status" value="1"/>
</dbReference>
<comment type="caution">
    <text evidence="2">The sequence shown here is derived from an EMBL/GenBank/DDBJ whole genome shotgun (WGS) entry which is preliminary data.</text>
</comment>
<dbReference type="SUPFAM" id="SSF82199">
    <property type="entry name" value="SET domain"/>
    <property type="match status" value="1"/>
</dbReference>
<keyword evidence="3" id="KW-1185">Reference proteome</keyword>
<dbReference type="Proteomes" id="UP001300502">
    <property type="component" value="Unassembled WGS sequence"/>
</dbReference>